<protein>
    <submittedName>
        <fullName evidence="3">Retrovirus-related Pol polyprotein from transposon gypsy</fullName>
    </submittedName>
</protein>
<dbReference type="EMBL" id="JACGWN010000010">
    <property type="protein sequence ID" value="KAL0427885.1"/>
    <property type="molecule type" value="Genomic_DNA"/>
</dbReference>
<keyword evidence="1" id="KW-0511">Multifunctional enzyme</keyword>
<reference evidence="3" key="2">
    <citation type="journal article" date="2024" name="Plant">
        <title>Genomic evolution and insights into agronomic trait innovations of Sesamum species.</title>
        <authorList>
            <person name="Miao H."/>
            <person name="Wang L."/>
            <person name="Qu L."/>
            <person name="Liu H."/>
            <person name="Sun Y."/>
            <person name="Le M."/>
            <person name="Wang Q."/>
            <person name="Wei S."/>
            <person name="Zheng Y."/>
            <person name="Lin W."/>
            <person name="Duan Y."/>
            <person name="Cao H."/>
            <person name="Xiong S."/>
            <person name="Wang X."/>
            <person name="Wei L."/>
            <person name="Li C."/>
            <person name="Ma Q."/>
            <person name="Ju M."/>
            <person name="Zhao R."/>
            <person name="Li G."/>
            <person name="Mu C."/>
            <person name="Tian Q."/>
            <person name="Mei H."/>
            <person name="Zhang T."/>
            <person name="Gao T."/>
            <person name="Zhang H."/>
        </authorList>
    </citation>
    <scope>NUCLEOTIDE SEQUENCE</scope>
    <source>
        <strain evidence="3">KEN1</strain>
    </source>
</reference>
<dbReference type="InterPro" id="IPR043502">
    <property type="entry name" value="DNA/RNA_pol_sf"/>
</dbReference>
<accession>A0AAW2VEQ7</accession>
<dbReference type="InterPro" id="IPR050951">
    <property type="entry name" value="Retrovirus_Pol_polyprotein"/>
</dbReference>
<dbReference type="GO" id="GO:0003824">
    <property type="term" value="F:catalytic activity"/>
    <property type="evidence" value="ECO:0007669"/>
    <property type="project" value="UniProtKB-KW"/>
</dbReference>
<dbReference type="AlphaFoldDB" id="A0AAW2VEQ7"/>
<comment type="caution">
    <text evidence="3">The sequence shown here is derived from an EMBL/GenBank/DDBJ whole genome shotgun (WGS) entry which is preliminary data.</text>
</comment>
<dbReference type="PANTHER" id="PTHR37984">
    <property type="entry name" value="PROTEIN CBG26694"/>
    <property type="match status" value="1"/>
</dbReference>
<dbReference type="InterPro" id="IPR041577">
    <property type="entry name" value="RT_RNaseH_2"/>
</dbReference>
<evidence type="ECO:0000313" key="3">
    <source>
        <dbReference type="EMBL" id="KAL0427885.1"/>
    </source>
</evidence>
<feature type="domain" description="Reverse transcriptase/retrotransposon-derived protein RNase H-like" evidence="2">
    <location>
        <begin position="75"/>
        <end position="120"/>
    </location>
</feature>
<evidence type="ECO:0000256" key="1">
    <source>
        <dbReference type="ARBA" id="ARBA00023268"/>
    </source>
</evidence>
<dbReference type="PANTHER" id="PTHR37984:SF5">
    <property type="entry name" value="PROTEIN NYNRIN-LIKE"/>
    <property type="match status" value="1"/>
</dbReference>
<dbReference type="SUPFAM" id="SSF56672">
    <property type="entry name" value="DNA/RNA polymerases"/>
    <property type="match status" value="1"/>
</dbReference>
<name>A0AAW2VEQ7_9LAMI</name>
<organism evidence="3">
    <name type="scientific">Sesamum latifolium</name>
    <dbReference type="NCBI Taxonomy" id="2727402"/>
    <lineage>
        <taxon>Eukaryota</taxon>
        <taxon>Viridiplantae</taxon>
        <taxon>Streptophyta</taxon>
        <taxon>Embryophyta</taxon>
        <taxon>Tracheophyta</taxon>
        <taxon>Spermatophyta</taxon>
        <taxon>Magnoliopsida</taxon>
        <taxon>eudicotyledons</taxon>
        <taxon>Gunneridae</taxon>
        <taxon>Pentapetalae</taxon>
        <taxon>asterids</taxon>
        <taxon>lamiids</taxon>
        <taxon>Lamiales</taxon>
        <taxon>Pedaliaceae</taxon>
        <taxon>Sesamum</taxon>
    </lineage>
</organism>
<dbReference type="InterPro" id="IPR043128">
    <property type="entry name" value="Rev_trsase/Diguanyl_cyclase"/>
</dbReference>
<proteinExistence type="predicted"/>
<dbReference type="Pfam" id="PF17919">
    <property type="entry name" value="RT_RNaseH_2"/>
    <property type="match status" value="1"/>
</dbReference>
<gene>
    <name evidence="3" type="ORF">Slati_2963300</name>
</gene>
<reference evidence="3" key="1">
    <citation type="submission" date="2020-06" db="EMBL/GenBank/DDBJ databases">
        <authorList>
            <person name="Li T."/>
            <person name="Hu X."/>
            <person name="Zhang T."/>
            <person name="Song X."/>
            <person name="Zhang H."/>
            <person name="Dai N."/>
            <person name="Sheng W."/>
            <person name="Hou X."/>
            <person name="Wei L."/>
        </authorList>
    </citation>
    <scope>NUCLEOTIDE SEQUENCE</scope>
    <source>
        <strain evidence="3">KEN1</strain>
        <tissue evidence="3">Leaf</tissue>
    </source>
</reference>
<evidence type="ECO:0000259" key="2">
    <source>
        <dbReference type="Pfam" id="PF17919"/>
    </source>
</evidence>
<sequence length="121" mass="13983">MLICSGDYELIGAHYGERTNVKKVLAVKEWQLLSDIHELCLFLGLAIYYRHFVKGYSKIARCMADLLKNMETWNWTPQCQVAFDNLKEMIVIDHVLSLPDMPKPFMVETEASDFTLGRVLI</sequence>
<dbReference type="Gene3D" id="3.30.70.270">
    <property type="match status" value="1"/>
</dbReference>
<dbReference type="FunFam" id="3.30.70.270:FF:000020">
    <property type="entry name" value="Transposon Tf2-6 polyprotein-like Protein"/>
    <property type="match status" value="1"/>
</dbReference>